<keyword evidence="1" id="KW-0175">Coiled coil</keyword>
<evidence type="ECO:0000313" key="3">
    <source>
        <dbReference type="Proteomes" id="UP000198558"/>
    </source>
</evidence>
<organism evidence="2 3">
    <name type="scientific">Thomasclavelia cocleata</name>
    <dbReference type="NCBI Taxonomy" id="69824"/>
    <lineage>
        <taxon>Bacteria</taxon>
        <taxon>Bacillati</taxon>
        <taxon>Bacillota</taxon>
        <taxon>Erysipelotrichia</taxon>
        <taxon>Erysipelotrichales</taxon>
        <taxon>Coprobacillaceae</taxon>
        <taxon>Thomasclavelia</taxon>
    </lineage>
</organism>
<protein>
    <submittedName>
        <fullName evidence="2">Uncharacterized protein</fullName>
    </submittedName>
</protein>
<evidence type="ECO:0000256" key="1">
    <source>
        <dbReference type="SAM" id="Coils"/>
    </source>
</evidence>
<gene>
    <name evidence="2" type="ORF">SAMN04489758_10484</name>
</gene>
<proteinExistence type="predicted"/>
<dbReference type="AlphaFoldDB" id="A0A1I0CZI2"/>
<dbReference type="GeneID" id="78287703"/>
<dbReference type="RefSeq" id="WP_092352489.1">
    <property type="nucleotide sequence ID" value="NZ_FOIN01000004.1"/>
</dbReference>
<dbReference type="Proteomes" id="UP000198558">
    <property type="component" value="Unassembled WGS sequence"/>
</dbReference>
<sequence>MDDTLYKNLINSTQELENMCKLLSNIDGELKKINETCSEQSKNPISNIIGDVSNVVSVIKDLKDIGSGLSAIAESGGALAPVLINLSTIISSIAPYLSLIAVVTGVVTVIGSLITGTDEAADKTDKYVEKLNKKREALRENTEELKKNSQSMIENTKSIQTDYGFTLRQVDELVKLTGEGGYATNLEKAKYLVEQINDVLPNSVSITEDGKIAWKDNTKNVQENADAIKAGIKELERRAILESYEKDAAEALKNRVEYQAKLTAAEKDYNDAVDAVAAAEERYQKAKNGNGINARKYEEEVAKANKKLEEQEKILYDTQSQFAANEKMINMCSYSYESLDGNIDATAKLHAELYTKIGERGTSSWKSLGEALVDLDRQYDEHLKNGLDDSSEEIELNTKTTDLIRQQCFDKAAAFDKSFDEMIQTLEKKGVTLTEEELEEWKKQYSNYEQNIKNKEKLQKLGFDNMLTQLVENSDAFNEKEQEILNKEILNWVGNATTKEEIQALNTETLLTKLKESGIELNSTQEGILNEQCEIWKNKGIEKIQIFDDTISTLNNELSDGYSNMNEQTRSRLTDMITILRDSGIEGGVELCQKLAKSLDDNDGKVTDETKEIINEMEGLVLGAKLKLVFGAEGPGEKAILDMITIAKGKVESLKLPLGMNAVISVAIKSLENKVKNGKEFANGGFPDTGELFIAREAGPELVGRINGKTAVANNDQIVSGISSGVYNAMVSAMSRNHRANTTVTAVFQVDGKQVAKQVINAHNREVMQTGRSPLLI</sequence>
<feature type="coiled-coil region" evidence="1">
    <location>
        <begin position="121"/>
        <end position="155"/>
    </location>
</feature>
<dbReference type="EMBL" id="FOIN01000004">
    <property type="protein sequence ID" value="SET25303.1"/>
    <property type="molecule type" value="Genomic_DNA"/>
</dbReference>
<keyword evidence="3" id="KW-1185">Reference proteome</keyword>
<feature type="coiled-coil region" evidence="1">
    <location>
        <begin position="218"/>
        <end position="321"/>
    </location>
</feature>
<feature type="coiled-coil region" evidence="1">
    <location>
        <begin position="431"/>
        <end position="458"/>
    </location>
</feature>
<evidence type="ECO:0000313" key="2">
    <source>
        <dbReference type="EMBL" id="SET25303.1"/>
    </source>
</evidence>
<reference evidence="3" key="1">
    <citation type="submission" date="2016-10" db="EMBL/GenBank/DDBJ databases">
        <authorList>
            <person name="Varghese N."/>
            <person name="Submissions S."/>
        </authorList>
    </citation>
    <scope>NUCLEOTIDE SEQUENCE [LARGE SCALE GENOMIC DNA]</scope>
    <source>
        <strain evidence="3">DSM 1551</strain>
    </source>
</reference>
<dbReference type="OrthoDB" id="28713at2"/>
<accession>A0A1I0CZI2</accession>
<name>A0A1I0CZI2_9FIRM</name>